<sequence length="120" mass="13854">MSPATSTCHRPTAKPPSPHPYPTLFSLLLDLLDNHRVDNTRQPPRQDKGKKNLQGTQIWLLAANSSAPMCILRGVFGQMWERRERRLALPYFLFFYIRAIVFVKRVPALVERDRIAGVVW</sequence>
<comment type="caution">
    <text evidence="3">The sequence shown here is derived from an EMBL/GenBank/DDBJ whole genome shotgun (WGS) entry which is preliminary data.</text>
</comment>
<reference evidence="4" key="1">
    <citation type="submission" date="2024-07" db="EMBL/GenBank/DDBJ databases">
        <title>Two chromosome-level genome assemblies of Korean endemic species Abeliophyllum distichum and Forsythia ovata (Oleaceae).</title>
        <authorList>
            <person name="Jang H."/>
        </authorList>
    </citation>
    <scope>NUCLEOTIDE SEQUENCE [LARGE SCALE GENOMIC DNA]</scope>
</reference>
<dbReference type="EMBL" id="JBFOLJ010000004">
    <property type="protein sequence ID" value="KAL2543535.1"/>
    <property type="molecule type" value="Genomic_DNA"/>
</dbReference>
<evidence type="ECO:0000256" key="2">
    <source>
        <dbReference type="SAM" id="Phobius"/>
    </source>
</evidence>
<keyword evidence="4" id="KW-1185">Reference proteome</keyword>
<protein>
    <submittedName>
        <fullName evidence="3">Uncharacterized protein</fullName>
    </submittedName>
</protein>
<name>A0ABD1W229_9LAMI</name>
<dbReference type="AlphaFoldDB" id="A0ABD1W229"/>
<accession>A0ABD1W229</accession>
<evidence type="ECO:0000256" key="1">
    <source>
        <dbReference type="SAM" id="MobiDB-lite"/>
    </source>
</evidence>
<evidence type="ECO:0000313" key="3">
    <source>
        <dbReference type="EMBL" id="KAL2543535.1"/>
    </source>
</evidence>
<gene>
    <name evidence="3" type="ORF">Fot_12768</name>
</gene>
<proteinExistence type="predicted"/>
<keyword evidence="2" id="KW-1133">Transmembrane helix</keyword>
<keyword evidence="2" id="KW-0812">Transmembrane</keyword>
<feature type="region of interest" description="Disordered" evidence="1">
    <location>
        <begin position="1"/>
        <end position="20"/>
    </location>
</feature>
<organism evidence="3 4">
    <name type="scientific">Forsythia ovata</name>
    <dbReference type="NCBI Taxonomy" id="205694"/>
    <lineage>
        <taxon>Eukaryota</taxon>
        <taxon>Viridiplantae</taxon>
        <taxon>Streptophyta</taxon>
        <taxon>Embryophyta</taxon>
        <taxon>Tracheophyta</taxon>
        <taxon>Spermatophyta</taxon>
        <taxon>Magnoliopsida</taxon>
        <taxon>eudicotyledons</taxon>
        <taxon>Gunneridae</taxon>
        <taxon>Pentapetalae</taxon>
        <taxon>asterids</taxon>
        <taxon>lamiids</taxon>
        <taxon>Lamiales</taxon>
        <taxon>Oleaceae</taxon>
        <taxon>Forsythieae</taxon>
        <taxon>Forsythia</taxon>
    </lineage>
</organism>
<feature type="transmembrane region" description="Helical" evidence="2">
    <location>
        <begin position="88"/>
        <end position="106"/>
    </location>
</feature>
<dbReference type="Proteomes" id="UP001604277">
    <property type="component" value="Unassembled WGS sequence"/>
</dbReference>
<keyword evidence="2" id="KW-0472">Membrane</keyword>
<evidence type="ECO:0000313" key="4">
    <source>
        <dbReference type="Proteomes" id="UP001604277"/>
    </source>
</evidence>